<evidence type="ECO:0000313" key="3">
    <source>
        <dbReference type="Proteomes" id="UP000228934"/>
    </source>
</evidence>
<proteinExistence type="predicted"/>
<organism evidence="2 3">
    <name type="scientific">Aquarana catesbeiana</name>
    <name type="common">American bullfrog</name>
    <name type="synonym">Rana catesbeiana</name>
    <dbReference type="NCBI Taxonomy" id="8400"/>
    <lineage>
        <taxon>Eukaryota</taxon>
        <taxon>Metazoa</taxon>
        <taxon>Chordata</taxon>
        <taxon>Craniata</taxon>
        <taxon>Vertebrata</taxon>
        <taxon>Euteleostomi</taxon>
        <taxon>Amphibia</taxon>
        <taxon>Batrachia</taxon>
        <taxon>Anura</taxon>
        <taxon>Neobatrachia</taxon>
        <taxon>Ranoidea</taxon>
        <taxon>Ranidae</taxon>
        <taxon>Aquarana</taxon>
    </lineage>
</organism>
<accession>A0A2G9SNP4</accession>
<feature type="region of interest" description="Disordered" evidence="1">
    <location>
        <begin position="27"/>
        <end position="56"/>
    </location>
</feature>
<feature type="compositionally biased region" description="Gly residues" evidence="1">
    <location>
        <begin position="46"/>
        <end position="56"/>
    </location>
</feature>
<reference evidence="3" key="1">
    <citation type="journal article" date="2017" name="Nat. Commun.">
        <title>The North American bullfrog draft genome provides insight into hormonal regulation of long noncoding RNA.</title>
        <authorList>
            <person name="Hammond S.A."/>
            <person name="Warren R.L."/>
            <person name="Vandervalk B.P."/>
            <person name="Kucuk E."/>
            <person name="Khan H."/>
            <person name="Gibb E.A."/>
            <person name="Pandoh P."/>
            <person name="Kirk H."/>
            <person name="Zhao Y."/>
            <person name="Jones M."/>
            <person name="Mungall A.J."/>
            <person name="Coope R."/>
            <person name="Pleasance S."/>
            <person name="Moore R.A."/>
            <person name="Holt R.A."/>
            <person name="Round J.M."/>
            <person name="Ohora S."/>
            <person name="Walle B.V."/>
            <person name="Veldhoen N."/>
            <person name="Helbing C.C."/>
            <person name="Birol I."/>
        </authorList>
    </citation>
    <scope>NUCLEOTIDE SEQUENCE [LARGE SCALE GENOMIC DNA]</scope>
</reference>
<sequence length="56" mass="5863">MRAPRPGPEPSVVFLYNQFVLLSALPVHPADPGEPDIRSAPAIGGDPLGTGGRRSQ</sequence>
<dbReference type="AlphaFoldDB" id="A0A2G9SNP4"/>
<evidence type="ECO:0000256" key="1">
    <source>
        <dbReference type="SAM" id="MobiDB-lite"/>
    </source>
</evidence>
<evidence type="ECO:0000313" key="2">
    <source>
        <dbReference type="EMBL" id="PIO41011.1"/>
    </source>
</evidence>
<name>A0A2G9SNP4_AQUCT</name>
<gene>
    <name evidence="2" type="ORF">AB205_0201630</name>
</gene>
<keyword evidence="3" id="KW-1185">Reference proteome</keyword>
<dbReference type="OrthoDB" id="6147836at2759"/>
<protein>
    <submittedName>
        <fullName evidence="2">Uncharacterized protein</fullName>
    </submittedName>
</protein>
<dbReference type="EMBL" id="KV922824">
    <property type="protein sequence ID" value="PIO41011.1"/>
    <property type="molecule type" value="Genomic_DNA"/>
</dbReference>
<dbReference type="Proteomes" id="UP000228934">
    <property type="component" value="Unassembled WGS sequence"/>
</dbReference>